<evidence type="ECO:0000259" key="2">
    <source>
        <dbReference type="SMART" id="SM00014"/>
    </source>
</evidence>
<evidence type="ECO:0000256" key="1">
    <source>
        <dbReference type="SAM" id="Phobius"/>
    </source>
</evidence>
<proteinExistence type="predicted"/>
<reference evidence="3" key="1">
    <citation type="journal article" date="2015" name="Proc. Natl. Acad. Sci. U.S.A.">
        <title>Networks of energetic and metabolic interactions define dynamics in microbial communities.</title>
        <authorList>
            <person name="Embree M."/>
            <person name="Liu J.K."/>
            <person name="Al-Bassam M.M."/>
            <person name="Zengler K."/>
        </authorList>
    </citation>
    <scope>NUCLEOTIDE SEQUENCE</scope>
</reference>
<dbReference type="PANTHER" id="PTHR14969">
    <property type="entry name" value="SPHINGOSINE-1-PHOSPHATE PHOSPHOHYDROLASE"/>
    <property type="match status" value="1"/>
</dbReference>
<feature type="transmembrane region" description="Helical" evidence="1">
    <location>
        <begin position="146"/>
        <end position="176"/>
    </location>
</feature>
<protein>
    <submittedName>
        <fullName evidence="3">Membrane-associated phospholipid phosphatase</fullName>
    </submittedName>
</protein>
<feature type="transmembrane region" description="Helical" evidence="1">
    <location>
        <begin position="24"/>
        <end position="49"/>
    </location>
</feature>
<accession>A0A0W8FMC3</accession>
<comment type="caution">
    <text evidence="3">The sequence shown here is derived from an EMBL/GenBank/DDBJ whole genome shotgun (WGS) entry which is preliminary data.</text>
</comment>
<dbReference type="EMBL" id="LNQE01001016">
    <property type="protein sequence ID" value="KUG21842.1"/>
    <property type="molecule type" value="Genomic_DNA"/>
</dbReference>
<keyword evidence="1" id="KW-0812">Transmembrane</keyword>
<feature type="transmembrane region" description="Helical" evidence="1">
    <location>
        <begin position="188"/>
        <end position="206"/>
    </location>
</feature>
<dbReference type="InterPro" id="IPR036938">
    <property type="entry name" value="PAP2/HPO_sf"/>
</dbReference>
<evidence type="ECO:0000313" key="3">
    <source>
        <dbReference type="EMBL" id="KUG21842.1"/>
    </source>
</evidence>
<feature type="transmembrane region" description="Helical" evidence="1">
    <location>
        <begin position="226"/>
        <end position="245"/>
    </location>
</feature>
<dbReference type="SUPFAM" id="SSF48317">
    <property type="entry name" value="Acid phosphatase/Vanadium-dependent haloperoxidase"/>
    <property type="match status" value="1"/>
</dbReference>
<organism evidence="3">
    <name type="scientific">hydrocarbon metagenome</name>
    <dbReference type="NCBI Taxonomy" id="938273"/>
    <lineage>
        <taxon>unclassified sequences</taxon>
        <taxon>metagenomes</taxon>
        <taxon>ecological metagenomes</taxon>
    </lineage>
</organism>
<keyword evidence="1" id="KW-0472">Membrane</keyword>
<feature type="domain" description="Phosphatidic acid phosphatase type 2/haloperoxidase" evidence="2">
    <location>
        <begin position="89"/>
        <end position="204"/>
    </location>
</feature>
<dbReference type="Gene3D" id="1.20.144.10">
    <property type="entry name" value="Phosphatidic acid phosphatase type 2/haloperoxidase"/>
    <property type="match status" value="1"/>
</dbReference>
<dbReference type="AlphaFoldDB" id="A0A0W8FMC3"/>
<dbReference type="PANTHER" id="PTHR14969:SF13">
    <property type="entry name" value="AT30094P"/>
    <property type="match status" value="1"/>
</dbReference>
<sequence length="259" mass="29980">MNYFDDSIINFLNSFSRVSEAFDYFMALLISNNFVKGGILMTVLWWFWFLNKNEIREIKEIKVGKDKKDEQVQKNKQDKHSNQFCRERLVLTLVACLVAISLARFLAYILPFRFRPLHGMINFITPYGINPNALGSWSSFPSDHAVLFFTLATGMFFISRITAILITIYILLIICFPRVYCGLHYPTDIIAGALIGIGIGWLVVTTKIYKYITQPAMLWLNKQPGSFYACFFLLTYQIGTMFDPVREIGIFIMYLMMPV</sequence>
<name>A0A0W8FMC3_9ZZZZ</name>
<keyword evidence="1" id="KW-1133">Transmembrane helix</keyword>
<gene>
    <name evidence="3" type="ORF">ASZ90_008394</name>
</gene>
<dbReference type="InterPro" id="IPR000326">
    <property type="entry name" value="PAP2/HPO"/>
</dbReference>
<feature type="transmembrane region" description="Helical" evidence="1">
    <location>
        <begin position="89"/>
        <end position="110"/>
    </location>
</feature>
<dbReference type="SMART" id="SM00014">
    <property type="entry name" value="acidPPc"/>
    <property type="match status" value="1"/>
</dbReference>
<dbReference type="Pfam" id="PF01569">
    <property type="entry name" value="PAP2"/>
    <property type="match status" value="1"/>
</dbReference>